<dbReference type="GO" id="GO:0005634">
    <property type="term" value="C:nucleus"/>
    <property type="evidence" value="ECO:0007669"/>
    <property type="project" value="TreeGrafter"/>
</dbReference>
<proteinExistence type="predicted"/>
<dbReference type="SUPFAM" id="SSF52540">
    <property type="entry name" value="P-loop containing nucleoside triphosphate hydrolases"/>
    <property type="match status" value="1"/>
</dbReference>
<reference evidence="6" key="1">
    <citation type="journal article" date="2020" name="Fungal Divers.">
        <title>Resolving the Mortierellaceae phylogeny through synthesis of multi-gene phylogenetics and phylogenomics.</title>
        <authorList>
            <person name="Vandepol N."/>
            <person name="Liber J."/>
            <person name="Desiro A."/>
            <person name="Na H."/>
            <person name="Kennedy M."/>
            <person name="Barry K."/>
            <person name="Grigoriev I.V."/>
            <person name="Miller A.N."/>
            <person name="O'Donnell K."/>
            <person name="Stajich J.E."/>
            <person name="Bonito G."/>
        </authorList>
    </citation>
    <scope>NUCLEOTIDE SEQUENCE</scope>
    <source>
        <strain evidence="6">KOD948</strain>
    </source>
</reference>
<protein>
    <recommendedName>
        <fullName evidence="1">DNA-directed primase/polymerase protein</fullName>
        <ecNumber evidence="3">2.7.7.102</ecNumber>
    </recommendedName>
</protein>
<dbReference type="EC" id="2.7.7.102" evidence="3"/>
<dbReference type="PANTHER" id="PTHR31399">
    <property type="entry name" value="DNA-DIRECTED PRIMASE / POLYMERASE PROTEIN"/>
    <property type="match status" value="1"/>
</dbReference>
<comment type="caution">
    <text evidence="6">The sequence shown here is derived from an EMBL/GenBank/DDBJ whole genome shotgun (WGS) entry which is preliminary data.</text>
</comment>
<dbReference type="PANTHER" id="PTHR31399:SF0">
    <property type="entry name" value="DNA-DIRECTED PRIMASE_POLYMERASE PROTEIN"/>
    <property type="match status" value="1"/>
</dbReference>
<evidence type="ECO:0000256" key="3">
    <source>
        <dbReference type="ARBA" id="ARBA00044768"/>
    </source>
</evidence>
<dbReference type="InterPro" id="IPR027417">
    <property type="entry name" value="P-loop_NTPase"/>
</dbReference>
<dbReference type="GO" id="GO:0005759">
    <property type="term" value="C:mitochondrial matrix"/>
    <property type="evidence" value="ECO:0007669"/>
    <property type="project" value="TreeGrafter"/>
</dbReference>
<dbReference type="GO" id="GO:0006264">
    <property type="term" value="P:mitochondrial DNA replication"/>
    <property type="evidence" value="ECO:0007669"/>
    <property type="project" value="TreeGrafter"/>
</dbReference>
<dbReference type="GO" id="GO:0042276">
    <property type="term" value="P:error-prone translesion synthesis"/>
    <property type="evidence" value="ECO:0007669"/>
    <property type="project" value="InterPro"/>
</dbReference>
<evidence type="ECO:0000259" key="5">
    <source>
        <dbReference type="Pfam" id="PF02399"/>
    </source>
</evidence>
<evidence type="ECO:0000256" key="4">
    <source>
        <dbReference type="ARBA" id="ARBA00047303"/>
    </source>
</evidence>
<dbReference type="GO" id="GO:0003682">
    <property type="term" value="F:chromatin binding"/>
    <property type="evidence" value="ECO:0007669"/>
    <property type="project" value="TreeGrafter"/>
</dbReference>
<comment type="catalytic activity">
    <reaction evidence="2">
        <text>ssDNA + n NTP = ssDNA/pppN(pN)n-1 hybrid + (n-1) diphosphate.</text>
        <dbReference type="EC" id="2.7.7.102"/>
    </reaction>
</comment>
<sequence>MSKQTQRHQDRCHEWGQKNSHAFFVAFQPEPSYYEYSYYPDIPAFMEAYAKVPEPERCFFEKIHEGHACNEYYDIDWHIESDEIGEDRIGLLEQQVFAEFLMARNQYATAYPVTNDQCRILSASSSSKLSLHIVIPTHVFKDNNLHMKASMTAFQHTRSTDNDLRKTCQSLKHIDMGVYSKNRCFRILGSHKRSDPSRVLVRAGWHQASVQASDAQFFITNVHPDCITVTDMPTTRKMPSPRRTAAPSSNKVDLVQLNEFAAQVQLPQHVVYTVQGTYTKYRHAVQYTMRYSGHGTIFGLQRVQTDHCIVCESDHDSDNAYLRLRSNGQLSLHCHRSGIRAGVDIGTLDFADVMELEAAVGLQLPAASLAADTVYNTPFIKHNFLSFPDRMKYVDGEFVVARQLLPSLMICASTGSGKTTFMEWLVRANKGFKFIAVSCRRTLASMLAERLGFSNYQNIPKGVTAEDRVVVQAELLFRLDLKYYDGEDVILILDEFSSLCEQMCSTTTMGDGISPFQSRTCGDIWTP</sequence>
<organism evidence="6 7">
    <name type="scientific">Mortierella polycephala</name>
    <dbReference type="NCBI Taxonomy" id="41804"/>
    <lineage>
        <taxon>Eukaryota</taxon>
        <taxon>Fungi</taxon>
        <taxon>Fungi incertae sedis</taxon>
        <taxon>Mucoromycota</taxon>
        <taxon>Mortierellomycotina</taxon>
        <taxon>Mortierellomycetes</taxon>
        <taxon>Mortierellales</taxon>
        <taxon>Mortierellaceae</taxon>
        <taxon>Mortierella</taxon>
    </lineage>
</organism>
<evidence type="ECO:0000313" key="7">
    <source>
        <dbReference type="Proteomes" id="UP000726737"/>
    </source>
</evidence>
<evidence type="ECO:0000256" key="1">
    <source>
        <dbReference type="ARBA" id="ARBA00026139"/>
    </source>
</evidence>
<feature type="domain" description="Replication origin-binding protein" evidence="5">
    <location>
        <begin position="407"/>
        <end position="507"/>
    </location>
</feature>
<dbReference type="GO" id="GO:0009411">
    <property type="term" value="P:response to UV"/>
    <property type="evidence" value="ECO:0007669"/>
    <property type="project" value="TreeGrafter"/>
</dbReference>
<dbReference type="OrthoDB" id="2402312at2759"/>
<dbReference type="Pfam" id="PF02399">
    <property type="entry name" value="Herpes_ori_bp"/>
    <property type="match status" value="1"/>
</dbReference>
<evidence type="ECO:0000256" key="2">
    <source>
        <dbReference type="ARBA" id="ARBA00044677"/>
    </source>
</evidence>
<dbReference type="InterPro" id="IPR003450">
    <property type="entry name" value="Replication_origin-bd"/>
</dbReference>
<accession>A0A9P6QCJ3</accession>
<dbReference type="GO" id="GO:0003887">
    <property type="term" value="F:DNA-directed DNA polymerase activity"/>
    <property type="evidence" value="ECO:0007669"/>
    <property type="project" value="UniProtKB-EC"/>
</dbReference>
<dbReference type="AlphaFoldDB" id="A0A9P6QCJ3"/>
<dbReference type="Proteomes" id="UP000726737">
    <property type="component" value="Unassembled WGS sequence"/>
</dbReference>
<evidence type="ECO:0000313" key="6">
    <source>
        <dbReference type="EMBL" id="KAG0265613.1"/>
    </source>
</evidence>
<dbReference type="GO" id="GO:0031297">
    <property type="term" value="P:replication fork processing"/>
    <property type="evidence" value="ECO:0007669"/>
    <property type="project" value="TreeGrafter"/>
</dbReference>
<comment type="catalytic activity">
    <reaction evidence="4">
        <text>DNA(n) + a 2'-deoxyribonucleoside 5'-triphosphate = DNA(n+1) + diphosphate</text>
        <dbReference type="Rhea" id="RHEA:22508"/>
        <dbReference type="Rhea" id="RHEA-COMP:17339"/>
        <dbReference type="Rhea" id="RHEA-COMP:17340"/>
        <dbReference type="ChEBI" id="CHEBI:33019"/>
        <dbReference type="ChEBI" id="CHEBI:61560"/>
        <dbReference type="ChEBI" id="CHEBI:173112"/>
        <dbReference type="EC" id="2.7.7.7"/>
    </reaction>
    <physiologicalReaction direction="left-to-right" evidence="4">
        <dbReference type="Rhea" id="RHEA:22509"/>
    </physiologicalReaction>
</comment>
<keyword evidence="7" id="KW-1185">Reference proteome</keyword>
<dbReference type="GO" id="GO:0005524">
    <property type="term" value="F:ATP binding"/>
    <property type="evidence" value="ECO:0007669"/>
    <property type="project" value="InterPro"/>
</dbReference>
<dbReference type="EMBL" id="JAAAJA010000029">
    <property type="protein sequence ID" value="KAG0265613.1"/>
    <property type="molecule type" value="Genomic_DNA"/>
</dbReference>
<dbReference type="InterPro" id="IPR044917">
    <property type="entry name" value="PRIMPOL"/>
</dbReference>
<dbReference type="GO" id="GO:0003688">
    <property type="term" value="F:DNA replication origin binding"/>
    <property type="evidence" value="ECO:0007669"/>
    <property type="project" value="InterPro"/>
</dbReference>
<gene>
    <name evidence="6" type="ORF">BG011_004404</name>
</gene>
<name>A0A9P6QCJ3_9FUNG</name>